<protein>
    <submittedName>
        <fullName evidence="1">Uncharacterized protein</fullName>
    </submittedName>
</protein>
<evidence type="ECO:0000313" key="2">
    <source>
        <dbReference type="Proteomes" id="UP000466578"/>
    </source>
</evidence>
<accession>A0ABN6AJG0</accession>
<sequence>MLDLVEVARGDFQHLSQRGLGKPALVAQLADPRADERLGHLTEVTGLAKLWFAELAAGLARRDWCSMALVGIIRPGPRALTWGNREEETGSAP</sequence>
<proteinExistence type="predicted"/>
<gene>
    <name evidence="1" type="ORF">MPRI_12970</name>
</gene>
<dbReference type="Proteomes" id="UP000466578">
    <property type="component" value="Chromosome"/>
</dbReference>
<organism evidence="1 2">
    <name type="scientific">Mycobacterium paraintracellulare</name>
    <dbReference type="NCBI Taxonomy" id="1138383"/>
    <lineage>
        <taxon>Bacteria</taxon>
        <taxon>Bacillati</taxon>
        <taxon>Actinomycetota</taxon>
        <taxon>Actinomycetes</taxon>
        <taxon>Mycobacteriales</taxon>
        <taxon>Mycobacteriaceae</taxon>
        <taxon>Mycobacterium</taxon>
        <taxon>Mycobacterium avium complex (MAC)</taxon>
    </lineage>
</organism>
<keyword evidence="2" id="KW-1185">Reference proteome</keyword>
<name>A0ABN6AJG0_9MYCO</name>
<dbReference type="EMBL" id="AP022597">
    <property type="protein sequence ID" value="BBY69110.1"/>
    <property type="molecule type" value="Genomic_DNA"/>
</dbReference>
<reference evidence="1 2" key="1">
    <citation type="journal article" date="2019" name="Emerg. Microbes Infect.">
        <title>Comprehensive subspecies identification of 175 nontuberculous mycobacteria species based on 7547 genomic profiles.</title>
        <authorList>
            <person name="Matsumoto Y."/>
            <person name="Kinjo T."/>
            <person name="Motooka D."/>
            <person name="Nabeya D."/>
            <person name="Jung N."/>
            <person name="Uechi K."/>
            <person name="Horii T."/>
            <person name="Iida T."/>
            <person name="Fujita J."/>
            <person name="Nakamura S."/>
        </authorList>
    </citation>
    <scope>NUCLEOTIDE SEQUENCE [LARGE SCALE GENOMIC DNA]</scope>
    <source>
        <strain evidence="1 2">JCM 30622</strain>
    </source>
</reference>
<evidence type="ECO:0000313" key="1">
    <source>
        <dbReference type="EMBL" id="BBY69110.1"/>
    </source>
</evidence>